<dbReference type="GO" id="GO:0071897">
    <property type="term" value="P:DNA biosynthetic process"/>
    <property type="evidence" value="ECO:0007669"/>
    <property type="project" value="UniProtKB-ARBA"/>
</dbReference>
<dbReference type="SUPFAM" id="SSF56672">
    <property type="entry name" value="DNA/RNA polymerases"/>
    <property type="match status" value="1"/>
</dbReference>
<dbReference type="OrthoDB" id="6437025at2759"/>
<protein>
    <recommendedName>
        <fullName evidence="3">Peptidase aspartic putative domain-containing protein</fullName>
    </recommendedName>
</protein>
<evidence type="ECO:0000313" key="2">
    <source>
        <dbReference type="Proteomes" id="UP000499080"/>
    </source>
</evidence>
<gene>
    <name evidence="1" type="ORF">AVEN_153472_1</name>
</gene>
<organism evidence="1 2">
    <name type="scientific">Araneus ventricosus</name>
    <name type="common">Orbweaver spider</name>
    <name type="synonym">Epeira ventricosa</name>
    <dbReference type="NCBI Taxonomy" id="182803"/>
    <lineage>
        <taxon>Eukaryota</taxon>
        <taxon>Metazoa</taxon>
        <taxon>Ecdysozoa</taxon>
        <taxon>Arthropoda</taxon>
        <taxon>Chelicerata</taxon>
        <taxon>Arachnida</taxon>
        <taxon>Araneae</taxon>
        <taxon>Araneomorphae</taxon>
        <taxon>Entelegynae</taxon>
        <taxon>Araneoidea</taxon>
        <taxon>Araneidae</taxon>
        <taxon>Araneus</taxon>
    </lineage>
</organism>
<name>A0A4Y2K440_ARAVE</name>
<dbReference type="Proteomes" id="UP000499080">
    <property type="component" value="Unassembled WGS sequence"/>
</dbReference>
<dbReference type="InterPro" id="IPR043502">
    <property type="entry name" value="DNA/RNA_pol_sf"/>
</dbReference>
<evidence type="ECO:0000313" key="1">
    <source>
        <dbReference type="EMBL" id="GBM97160.1"/>
    </source>
</evidence>
<comment type="caution">
    <text evidence="1">The sequence shown here is derived from an EMBL/GenBank/DDBJ whole genome shotgun (WGS) entry which is preliminary data.</text>
</comment>
<evidence type="ECO:0008006" key="3">
    <source>
        <dbReference type="Google" id="ProtNLM"/>
    </source>
</evidence>
<reference evidence="1 2" key="1">
    <citation type="journal article" date="2019" name="Sci. Rep.">
        <title>Orb-weaving spider Araneus ventricosus genome elucidates the spidroin gene catalogue.</title>
        <authorList>
            <person name="Kono N."/>
            <person name="Nakamura H."/>
            <person name="Ohtoshi R."/>
            <person name="Moran D.A.P."/>
            <person name="Shinohara A."/>
            <person name="Yoshida Y."/>
            <person name="Fujiwara M."/>
            <person name="Mori M."/>
            <person name="Tomita M."/>
            <person name="Arakawa K."/>
        </authorList>
    </citation>
    <scope>NUCLEOTIDE SEQUENCE [LARGE SCALE GENOMIC DNA]</scope>
</reference>
<dbReference type="PANTHER" id="PTHR47331:SF1">
    <property type="entry name" value="GAG-LIKE PROTEIN"/>
    <property type="match status" value="1"/>
</dbReference>
<proteinExistence type="predicted"/>
<accession>A0A4Y2K440</accession>
<keyword evidence="2" id="KW-1185">Reference proteome</keyword>
<dbReference type="EMBL" id="BGPR01004210">
    <property type="protein sequence ID" value="GBM97160.1"/>
    <property type="molecule type" value="Genomic_DNA"/>
</dbReference>
<sequence>MPFKPEIEKISLGDSYQMASKMLNNLWLMQRLNRDPTMKFLYSEFLREYKNRNHMEEITNCNLSNDDGYFLPHQGALRPSSITTKLRVVFDASAETTTGYSLNDLLCAGGVLQDDLFFILTRFRKHQYAFTADISKMFLQIEINPSQRKYLKILWKEGPEENVKVFALKTVTYGTTSAPFLATRTLQQVAKDWREIFP</sequence>
<dbReference type="PANTHER" id="PTHR47331">
    <property type="entry name" value="PHD-TYPE DOMAIN-CONTAINING PROTEIN"/>
    <property type="match status" value="1"/>
</dbReference>
<dbReference type="AlphaFoldDB" id="A0A4Y2K440"/>